<reference evidence="1" key="2">
    <citation type="journal article" date="2021" name="PeerJ">
        <title>Extensive microbial diversity within the chicken gut microbiome revealed by metagenomics and culture.</title>
        <authorList>
            <person name="Gilroy R."/>
            <person name="Ravi A."/>
            <person name="Getino M."/>
            <person name="Pursley I."/>
            <person name="Horton D.L."/>
            <person name="Alikhan N.F."/>
            <person name="Baker D."/>
            <person name="Gharbi K."/>
            <person name="Hall N."/>
            <person name="Watson M."/>
            <person name="Adriaenssens E.M."/>
            <person name="Foster-Nyarko E."/>
            <person name="Jarju S."/>
            <person name="Secka A."/>
            <person name="Antonio M."/>
            <person name="Oren A."/>
            <person name="Chaudhuri R.R."/>
            <person name="La Ragione R."/>
            <person name="Hildebrand F."/>
            <person name="Pallen M.J."/>
        </authorList>
    </citation>
    <scope>NUCLEOTIDE SEQUENCE</scope>
    <source>
        <strain evidence="1">CHK121-14286</strain>
    </source>
</reference>
<protein>
    <submittedName>
        <fullName evidence="1">Uncharacterized protein</fullName>
    </submittedName>
</protein>
<accession>A0A9D1E4D5</accession>
<name>A0A9D1E4D5_9BACT</name>
<reference evidence="1" key="1">
    <citation type="submission" date="2020-10" db="EMBL/GenBank/DDBJ databases">
        <authorList>
            <person name="Gilroy R."/>
        </authorList>
    </citation>
    <scope>NUCLEOTIDE SEQUENCE</scope>
    <source>
        <strain evidence="1">CHK121-14286</strain>
    </source>
</reference>
<dbReference type="InterPro" id="IPR029058">
    <property type="entry name" value="AB_hydrolase_fold"/>
</dbReference>
<evidence type="ECO:0000313" key="2">
    <source>
        <dbReference type="Proteomes" id="UP000824200"/>
    </source>
</evidence>
<evidence type="ECO:0000313" key="1">
    <source>
        <dbReference type="EMBL" id="HIR66153.1"/>
    </source>
</evidence>
<dbReference type="EMBL" id="DVHL01000037">
    <property type="protein sequence ID" value="HIR66153.1"/>
    <property type="molecule type" value="Genomic_DNA"/>
</dbReference>
<comment type="caution">
    <text evidence="1">The sequence shown here is derived from an EMBL/GenBank/DDBJ whole genome shotgun (WGS) entry which is preliminary data.</text>
</comment>
<dbReference type="Proteomes" id="UP000824200">
    <property type="component" value="Unassembled WGS sequence"/>
</dbReference>
<gene>
    <name evidence="1" type="ORF">IAC95_04685</name>
</gene>
<dbReference type="AlphaFoldDB" id="A0A9D1E4D5"/>
<dbReference type="Gene3D" id="3.40.50.1820">
    <property type="entry name" value="alpha/beta hydrolase"/>
    <property type="match status" value="1"/>
</dbReference>
<proteinExistence type="predicted"/>
<organism evidence="1 2">
    <name type="scientific">Candidatus Fimimonas gallinarum</name>
    <dbReference type="NCBI Taxonomy" id="2840821"/>
    <lineage>
        <taxon>Bacteria</taxon>
        <taxon>Pseudomonadati</taxon>
        <taxon>Myxococcota</taxon>
        <taxon>Myxococcia</taxon>
        <taxon>Myxococcales</taxon>
        <taxon>Cystobacterineae</taxon>
        <taxon>Myxococcaceae</taxon>
        <taxon>Myxococcaceae incertae sedis</taxon>
        <taxon>Candidatus Fimimonas</taxon>
    </lineage>
</organism>
<sequence length="547" mass="61329">MEKILTSTALWQDFDATAEPLDSNLLTSVEKDGLVFRSLYFTGRSVADGKTRVFAKLCNKAGKNSKKALLLIDDYTKRIDDEELAFWAKNDFLVMAIDFAGRRPKGPATLYPESLSYCNSESAMGYFEVGETVRETKIYEYALNCMRAVTYLLQAERAKSISVVTVKKGARVGVVVLGTDTRVTNGTVVFNSFYRDYPAYQGKAGKNGKWEGSALQKRLDYEDTRQKWLSGIAPQSYAIQAKMPVYLIVSANSPYDDATNANKMFLRLNKNSKFLLLPMVMDCLPDEYVDGIVRWCKGNYADEDIALQQFPTERGDNFVKVTTSVAPSKVSVWYSRNVNGCARNWVKAPIKKTEECYVAQLDVYQQQCDLIAFALVKGTVSVSSTLCEVKVKNPSSVKIPTRILYVGKSDGHLIPFTKSDRWHSTLNQVEYCKGYLNIVGAKGKGLATFAINDPGVRRNEIFTVSFDISSNVKQKLNVYAMSNIGKSNTMFVQSVQLVGDGKWQRVTVDGVNFHMVKEGYQMSEDENVEMLAFEAESDFMINNIFLV</sequence>